<keyword evidence="5 6" id="KW-0456">Lyase</keyword>
<comment type="similarity">
    <text evidence="6">Belongs to the aldolase class II family. MtnB subfamily.</text>
</comment>
<dbReference type="Pfam" id="PF00596">
    <property type="entry name" value="Aldolase_II"/>
    <property type="match status" value="1"/>
</dbReference>
<protein>
    <recommendedName>
        <fullName evidence="6">Methylthioribulose-1-phosphate dehydratase</fullName>
        <shortName evidence="6">MTRu-1-P dehydratase</shortName>
        <ecNumber evidence="6">4.2.1.109</ecNumber>
    </recommendedName>
</protein>
<dbReference type="HAMAP" id="MF_01677">
    <property type="entry name" value="Salvage_MtnB"/>
    <property type="match status" value="1"/>
</dbReference>
<dbReference type="InterPro" id="IPR036409">
    <property type="entry name" value="Aldolase_II/adducin_N_sf"/>
</dbReference>
<evidence type="ECO:0000313" key="8">
    <source>
        <dbReference type="EMBL" id="TCV93299.1"/>
    </source>
</evidence>
<dbReference type="EMBL" id="SMCS01000005">
    <property type="protein sequence ID" value="TCV93299.1"/>
    <property type="molecule type" value="Genomic_DNA"/>
</dbReference>
<feature type="binding site" evidence="6">
    <location>
        <position position="132"/>
    </location>
    <ligand>
        <name>Zn(2+)</name>
        <dbReference type="ChEBI" id="CHEBI:29105"/>
    </ligand>
</feature>
<evidence type="ECO:0000256" key="6">
    <source>
        <dbReference type="HAMAP-Rule" id="MF_01677"/>
    </source>
</evidence>
<dbReference type="EC" id="4.2.1.109" evidence="6"/>
<dbReference type="NCBIfam" id="NF006672">
    <property type="entry name" value="PRK09220.1"/>
    <property type="match status" value="1"/>
</dbReference>
<dbReference type="InterPro" id="IPR017714">
    <property type="entry name" value="MethylthioRu-1-P_deHdtase_MtnB"/>
</dbReference>
<evidence type="ECO:0000259" key="7">
    <source>
        <dbReference type="SMART" id="SM01007"/>
    </source>
</evidence>
<dbReference type="AlphaFoldDB" id="A0A4V2W3U0"/>
<evidence type="ECO:0000256" key="3">
    <source>
        <dbReference type="ARBA" id="ARBA00022833"/>
    </source>
</evidence>
<evidence type="ECO:0000256" key="1">
    <source>
        <dbReference type="ARBA" id="ARBA00022605"/>
    </source>
</evidence>
<keyword evidence="4 6" id="KW-0486">Methionine biosynthesis</keyword>
<dbReference type="GO" id="GO:0019509">
    <property type="term" value="P:L-methionine salvage from methylthioadenosine"/>
    <property type="evidence" value="ECO:0007669"/>
    <property type="project" value="UniProtKB-UniRule"/>
</dbReference>
<dbReference type="Gene3D" id="3.40.225.10">
    <property type="entry name" value="Class II aldolase/adducin N-terminal domain"/>
    <property type="match status" value="1"/>
</dbReference>
<dbReference type="GO" id="GO:0005996">
    <property type="term" value="P:monosaccharide metabolic process"/>
    <property type="evidence" value="ECO:0007669"/>
    <property type="project" value="UniProtKB-ARBA"/>
</dbReference>
<keyword evidence="3 6" id="KW-0862">Zinc</keyword>
<keyword evidence="9" id="KW-1185">Reference proteome</keyword>
<dbReference type="GO" id="GO:0005737">
    <property type="term" value="C:cytoplasm"/>
    <property type="evidence" value="ECO:0007669"/>
    <property type="project" value="UniProtKB-UniRule"/>
</dbReference>
<accession>A0A4V2W3U0</accession>
<organism evidence="8 9">
    <name type="scientific">Luteibacter rhizovicinus</name>
    <dbReference type="NCBI Taxonomy" id="242606"/>
    <lineage>
        <taxon>Bacteria</taxon>
        <taxon>Pseudomonadati</taxon>
        <taxon>Pseudomonadota</taxon>
        <taxon>Gammaproteobacteria</taxon>
        <taxon>Lysobacterales</taxon>
        <taxon>Rhodanobacteraceae</taxon>
        <taxon>Luteibacter</taxon>
    </lineage>
</organism>
<dbReference type="NCBIfam" id="TIGR03328">
    <property type="entry name" value="salvage_mtnB"/>
    <property type="match status" value="1"/>
</dbReference>
<comment type="caution">
    <text evidence="8">The sequence shown here is derived from an EMBL/GenBank/DDBJ whole genome shotgun (WGS) entry which is preliminary data.</text>
</comment>
<reference evidence="8 9" key="1">
    <citation type="submission" date="2019-03" db="EMBL/GenBank/DDBJ databases">
        <title>Above-ground endophytic microbial communities from plants in different locations in the United States.</title>
        <authorList>
            <person name="Frank C."/>
        </authorList>
    </citation>
    <scope>NUCLEOTIDE SEQUENCE [LARGE SCALE GENOMIC DNA]</scope>
    <source>
        <strain evidence="8 9">LP_13_YM</strain>
    </source>
</reference>
<dbReference type="InterPro" id="IPR001303">
    <property type="entry name" value="Aldolase_II/adducin_N"/>
</dbReference>
<comment type="catalytic activity">
    <reaction evidence="6">
        <text>5-(methylsulfanyl)-D-ribulose 1-phosphate = 5-methylsulfanyl-2,3-dioxopentyl phosphate + H2O</text>
        <dbReference type="Rhea" id="RHEA:15549"/>
        <dbReference type="ChEBI" id="CHEBI:15377"/>
        <dbReference type="ChEBI" id="CHEBI:58548"/>
        <dbReference type="ChEBI" id="CHEBI:58828"/>
        <dbReference type="EC" id="4.2.1.109"/>
    </reaction>
</comment>
<dbReference type="Proteomes" id="UP000295645">
    <property type="component" value="Unassembled WGS sequence"/>
</dbReference>
<dbReference type="PANTHER" id="PTHR10640:SF7">
    <property type="entry name" value="METHYLTHIORIBULOSE-1-PHOSPHATE DEHYDRATASE"/>
    <property type="match status" value="1"/>
</dbReference>
<keyword evidence="2 6" id="KW-0479">Metal-binding</keyword>
<comment type="function">
    <text evidence="6">Catalyzes the dehydration of methylthioribulose-1-phosphate (MTRu-1-P) into 2,3-diketo-5-methylthiopentyl-1-phosphate (DK-MTP-1-P).</text>
</comment>
<dbReference type="GO" id="GO:0046570">
    <property type="term" value="F:methylthioribulose 1-phosphate dehydratase activity"/>
    <property type="evidence" value="ECO:0007669"/>
    <property type="project" value="UniProtKB-UniRule"/>
</dbReference>
<dbReference type="SMART" id="SM01007">
    <property type="entry name" value="Aldolase_II"/>
    <property type="match status" value="1"/>
</dbReference>
<dbReference type="SUPFAM" id="SSF53639">
    <property type="entry name" value="AraD/HMP-PK domain-like"/>
    <property type="match status" value="1"/>
</dbReference>
<feature type="domain" description="Class II aldolase/adducin N-terminal" evidence="7">
    <location>
        <begin position="46"/>
        <end position="235"/>
    </location>
</feature>
<keyword evidence="1 6" id="KW-0028">Amino-acid biosynthesis</keyword>
<comment type="cofactor">
    <cofactor evidence="6">
        <name>Zn(2+)</name>
        <dbReference type="ChEBI" id="CHEBI:29105"/>
    </cofactor>
    <text evidence="6">Binds 1 zinc ion per subunit.</text>
</comment>
<dbReference type="GO" id="GO:0008270">
    <property type="term" value="F:zinc ion binding"/>
    <property type="evidence" value="ECO:0007669"/>
    <property type="project" value="UniProtKB-UniRule"/>
</dbReference>
<sequence>MARIPDSPQPDTHQPHGIVGLVLDVQIVMSKDHNPIDPILFAERADAIADAARDLAAFGWTPATSSNFSMRLNDDLAAITISGRDKGRLGRDDIMTVDMEGLPVGTEARPSAETALHTQIYRRYPNANAVLHTHSRTQSVASRLFAENGVVRLEGWELQKAIAGYTTHESVLDIPVFPNTQHMPELVAQVDAWIDSGKPLYAYLINGHGIYTWGRDMPETRRHLEALEFLLGCELDLRRLSP</sequence>
<evidence type="ECO:0000256" key="2">
    <source>
        <dbReference type="ARBA" id="ARBA00022723"/>
    </source>
</evidence>
<name>A0A4V2W3U0_9GAMM</name>
<feature type="binding site" evidence="6">
    <location>
        <position position="134"/>
    </location>
    <ligand>
        <name>Zn(2+)</name>
        <dbReference type="ChEBI" id="CHEBI:29105"/>
    </ligand>
</feature>
<dbReference type="UniPathway" id="UPA00904">
    <property type="reaction ID" value="UER00875"/>
</dbReference>
<comment type="pathway">
    <text evidence="6">Amino-acid biosynthesis; L-methionine biosynthesis via salvage pathway; L-methionine from S-methyl-5-thio-alpha-D-ribose 1-phosphate: step 2/6.</text>
</comment>
<proteinExistence type="inferred from homology"/>
<dbReference type="PANTHER" id="PTHR10640">
    <property type="entry name" value="METHYLTHIORIBULOSE-1-PHOSPHATE DEHYDRATASE"/>
    <property type="match status" value="1"/>
</dbReference>
<evidence type="ECO:0000256" key="5">
    <source>
        <dbReference type="ARBA" id="ARBA00023239"/>
    </source>
</evidence>
<gene>
    <name evidence="6" type="primary">mtnB</name>
    <name evidence="8" type="ORF">EC912_105159</name>
</gene>
<evidence type="ECO:0000256" key="4">
    <source>
        <dbReference type="ARBA" id="ARBA00023167"/>
    </source>
</evidence>
<evidence type="ECO:0000313" key="9">
    <source>
        <dbReference type="Proteomes" id="UP000295645"/>
    </source>
</evidence>